<name>T0ZYP5_9ZZZZ</name>
<evidence type="ECO:0000259" key="1">
    <source>
        <dbReference type="Pfam" id="PF00496"/>
    </source>
</evidence>
<proteinExistence type="predicted"/>
<comment type="caution">
    <text evidence="2">The sequence shown here is derived from an EMBL/GenBank/DDBJ whole genome shotgun (WGS) entry which is preliminary data.</text>
</comment>
<reference evidence="2" key="2">
    <citation type="journal article" date="2014" name="ISME J.">
        <title>Microbial stratification in low pH oxic and suboxic macroscopic growths along an acid mine drainage.</title>
        <authorList>
            <person name="Mendez-Garcia C."/>
            <person name="Mesa V."/>
            <person name="Sprenger R.R."/>
            <person name="Richter M."/>
            <person name="Diez M.S."/>
            <person name="Solano J."/>
            <person name="Bargiela R."/>
            <person name="Golyshina O.V."/>
            <person name="Manteca A."/>
            <person name="Ramos J.L."/>
            <person name="Gallego J.R."/>
            <person name="Llorente I."/>
            <person name="Martins Dos Santos V.A."/>
            <person name="Jensen O.N."/>
            <person name="Pelaez A.I."/>
            <person name="Sanchez J."/>
            <person name="Ferrer M."/>
        </authorList>
    </citation>
    <scope>NUCLEOTIDE SEQUENCE</scope>
</reference>
<sequence length="141" mass="16331">QGMDMPAHSLFPPLPGFTRQSPAWAHWPMARRLAVARRLYHAAGYSRAHPLRVKLLYATQGVHTRNYMEAVATMWHQALGADIVLWQEQWKVMLQDIQYKNAKLYWSAWVGNYPSPYTFAHQFVKGFVMNYGGYDNPAYQA</sequence>
<accession>T0ZYP5</accession>
<feature type="domain" description="Solute-binding protein family 5" evidence="1">
    <location>
        <begin position="2"/>
        <end position="126"/>
    </location>
</feature>
<dbReference type="SUPFAM" id="SSF53850">
    <property type="entry name" value="Periplasmic binding protein-like II"/>
    <property type="match status" value="1"/>
</dbReference>
<dbReference type="EMBL" id="AUZZ01005433">
    <property type="protein sequence ID" value="EQD49678.1"/>
    <property type="molecule type" value="Genomic_DNA"/>
</dbReference>
<gene>
    <name evidence="2" type="ORF">B2A_07580</name>
</gene>
<dbReference type="InterPro" id="IPR000914">
    <property type="entry name" value="SBP_5_dom"/>
</dbReference>
<evidence type="ECO:0000313" key="2">
    <source>
        <dbReference type="EMBL" id="EQD49678.1"/>
    </source>
</evidence>
<reference evidence="2" key="1">
    <citation type="submission" date="2013-08" db="EMBL/GenBank/DDBJ databases">
        <authorList>
            <person name="Mendez C."/>
            <person name="Richter M."/>
            <person name="Ferrer M."/>
            <person name="Sanchez J."/>
        </authorList>
    </citation>
    <scope>NUCLEOTIDE SEQUENCE</scope>
</reference>
<dbReference type="Pfam" id="PF00496">
    <property type="entry name" value="SBP_bac_5"/>
    <property type="match status" value="1"/>
</dbReference>
<dbReference type="AlphaFoldDB" id="T0ZYP5"/>
<protein>
    <submittedName>
        <fullName evidence="2">Oligopeptide ABC superfamily ATP binding cassette transporter, binding protein</fullName>
    </submittedName>
</protein>
<dbReference type="Gene3D" id="3.10.105.10">
    <property type="entry name" value="Dipeptide-binding Protein, Domain 3"/>
    <property type="match status" value="1"/>
</dbReference>
<organism evidence="2">
    <name type="scientific">mine drainage metagenome</name>
    <dbReference type="NCBI Taxonomy" id="410659"/>
    <lineage>
        <taxon>unclassified sequences</taxon>
        <taxon>metagenomes</taxon>
        <taxon>ecological metagenomes</taxon>
    </lineage>
</organism>
<feature type="non-terminal residue" evidence="2">
    <location>
        <position position="141"/>
    </location>
</feature>
<feature type="non-terminal residue" evidence="2">
    <location>
        <position position="1"/>
    </location>
</feature>